<evidence type="ECO:0000313" key="8">
    <source>
        <dbReference type="Proteomes" id="UP000327236"/>
    </source>
</evidence>
<comment type="caution">
    <text evidence="6">The sequence shown here is derived from an EMBL/GenBank/DDBJ whole genome shotgun (WGS) entry which is preliminary data.</text>
</comment>
<dbReference type="AlphaFoldDB" id="A0A5N1I7D4"/>
<dbReference type="FunFam" id="3.20.20.80:FF:000064">
    <property type="entry name" value="Oligo-1,6-glucosidase"/>
    <property type="match status" value="1"/>
</dbReference>
<dbReference type="GO" id="GO:0004556">
    <property type="term" value="F:alpha-amylase activity"/>
    <property type="evidence" value="ECO:0007669"/>
    <property type="project" value="TreeGrafter"/>
</dbReference>
<reference evidence="6 8" key="1">
    <citation type="submission" date="2019-09" db="EMBL/GenBank/DDBJ databases">
        <title>Draft genome sequence assemblies of isolates from the urinary tract.</title>
        <authorList>
            <person name="Mores C.R."/>
            <person name="Putonti C."/>
            <person name="Wolfe A.J."/>
        </authorList>
    </citation>
    <scope>NUCLEOTIDE SEQUENCE [LARGE SCALE GENOMIC DNA]</scope>
    <source>
        <strain evidence="6 8">UMB246</strain>
    </source>
</reference>
<evidence type="ECO:0000313" key="6">
    <source>
        <dbReference type="EMBL" id="KAA9320976.1"/>
    </source>
</evidence>
<evidence type="ECO:0000259" key="5">
    <source>
        <dbReference type="SMART" id="SM00642"/>
    </source>
</evidence>
<proteinExistence type="inferred from homology"/>
<dbReference type="SMART" id="SM00642">
    <property type="entry name" value="Aamy"/>
    <property type="match status" value="1"/>
</dbReference>
<dbReference type="EC" id="3.2.1.93" evidence="4"/>
<organism evidence="6 8">
    <name type="scientific">Lactobacillus jensenii</name>
    <dbReference type="NCBI Taxonomy" id="109790"/>
    <lineage>
        <taxon>Bacteria</taxon>
        <taxon>Bacillati</taxon>
        <taxon>Bacillota</taxon>
        <taxon>Bacilli</taxon>
        <taxon>Lactobacillales</taxon>
        <taxon>Lactobacillaceae</taxon>
        <taxon>Lactobacillus</taxon>
    </lineage>
</organism>
<evidence type="ECO:0000256" key="2">
    <source>
        <dbReference type="ARBA" id="ARBA00022801"/>
    </source>
</evidence>
<sequence length="551" mass="64617">MTKLGKKVIYQIYPKSFFDSNNDGVGDIPGIIEKIDYLAKLNIDMIWFNPFYVSPQKDNGYDIANYREIDPHFGTMADFEKLVAELKKHNIGIMMDMVFNHCSTEHEWFKKALAGDKYYQDYFYIRDGKNGGFPNNWRSKFGGPAWEKFGDTGKYYLHLYDPSQADLDWHNPNVRQECFDIVNFWRQKGVTGFRFDVLNVIGKDRVLVDSKDPAQEKSLYTDTPVVHTYIKELNQNTFGQDPDCITVGEMSSTTLKNSIGYTKPDNHELSMVFSFHHLKVDYLNGEKWSITHFDFKKLKDLLLTWQEELDKADGWQALFWNNHDQPWALNRFGNTGKYRIQSAQMLATTIHLMRGTPYIYMGEELGMKDPAYHSIDQYVDVEAKNAYRELLKKYPEPKAFEIVHSKARDNSRGPMHWDNSEYAGFSKIKPWLMPTDQEEINVRKELNDGQIFNYYQELIKLRKNERLVYEGHIHGLLKDNSHVLAYERFLDDTKEKILVLNNFSDRKVKLNLPTEWLNKDGNTIISNYNRKLTHLNSELTLEPYESLAFKC</sequence>
<dbReference type="Gene3D" id="3.90.400.10">
    <property type="entry name" value="Oligo-1,6-glucosidase, Domain 2"/>
    <property type="match status" value="1"/>
</dbReference>
<dbReference type="InterPro" id="IPR012769">
    <property type="entry name" value="Trehalose_TreC"/>
</dbReference>
<dbReference type="InterPro" id="IPR017853">
    <property type="entry name" value="GH"/>
</dbReference>
<dbReference type="CDD" id="cd11333">
    <property type="entry name" value="AmyAc_SI_OligoGlu_DGase"/>
    <property type="match status" value="1"/>
</dbReference>
<reference evidence="7 9" key="2">
    <citation type="submission" date="2024-04" db="EMBL/GenBank/DDBJ databases">
        <title>Three lactobacilli isolated from voided urine samples from females with type 2 diabetes.</title>
        <authorList>
            <person name="Kula A."/>
            <person name="Stegman N."/>
            <person name="Putonti C."/>
        </authorList>
    </citation>
    <scope>NUCLEOTIDE SEQUENCE [LARGE SCALE GENOMIC DNA]</scope>
    <source>
        <strain evidence="7 9">1855</strain>
    </source>
</reference>
<keyword evidence="2 6" id="KW-0378">Hydrolase</keyword>
<name>A0A5N1I7D4_LACJE</name>
<accession>A0A5N1I7D4</accession>
<dbReference type="RefSeq" id="WP_006585287.1">
    <property type="nucleotide sequence ID" value="NZ_CATOUV010000001.1"/>
</dbReference>
<dbReference type="EMBL" id="JBBVUL010000010">
    <property type="protein sequence ID" value="MEL0565450.1"/>
    <property type="molecule type" value="Genomic_DNA"/>
</dbReference>
<comment type="similarity">
    <text evidence="1">Belongs to the glycosyl hydrolase 13 family.</text>
</comment>
<dbReference type="NCBIfam" id="TIGR02403">
    <property type="entry name" value="trehalose_treC"/>
    <property type="match status" value="1"/>
</dbReference>
<evidence type="ECO:0000256" key="1">
    <source>
        <dbReference type="ARBA" id="ARBA00008061"/>
    </source>
</evidence>
<dbReference type="Gene3D" id="2.60.40.1180">
    <property type="entry name" value="Golgi alpha-mannosidase II"/>
    <property type="match status" value="1"/>
</dbReference>
<gene>
    <name evidence="6" type="primary">treC</name>
    <name evidence="7" type="ORF">AAC431_05870</name>
    <name evidence="6" type="ORF">F6H94_07150</name>
</gene>
<keyword evidence="9" id="KW-1185">Reference proteome</keyword>
<evidence type="ECO:0000256" key="3">
    <source>
        <dbReference type="ARBA" id="ARBA00023295"/>
    </source>
</evidence>
<dbReference type="GeneID" id="31742346"/>
<dbReference type="GO" id="GO:0005737">
    <property type="term" value="C:cytoplasm"/>
    <property type="evidence" value="ECO:0007669"/>
    <property type="project" value="UniProtKB-UniRule"/>
</dbReference>
<dbReference type="InterPro" id="IPR045857">
    <property type="entry name" value="O16G_dom_2"/>
</dbReference>
<dbReference type="SUPFAM" id="SSF51011">
    <property type="entry name" value="Glycosyl hydrolase domain"/>
    <property type="match status" value="1"/>
</dbReference>
<dbReference type="GO" id="GO:0005993">
    <property type="term" value="P:trehalose catabolic process"/>
    <property type="evidence" value="ECO:0007669"/>
    <property type="project" value="InterPro"/>
</dbReference>
<evidence type="ECO:0000313" key="7">
    <source>
        <dbReference type="EMBL" id="MEL0565450.1"/>
    </source>
</evidence>
<dbReference type="Pfam" id="PF00128">
    <property type="entry name" value="Alpha-amylase"/>
    <property type="match status" value="1"/>
</dbReference>
<dbReference type="SUPFAM" id="SSF51445">
    <property type="entry name" value="(Trans)glycosidases"/>
    <property type="match status" value="1"/>
</dbReference>
<dbReference type="PANTHER" id="PTHR10357">
    <property type="entry name" value="ALPHA-AMYLASE FAMILY MEMBER"/>
    <property type="match status" value="1"/>
</dbReference>
<dbReference type="InterPro" id="IPR006047">
    <property type="entry name" value="GH13_cat_dom"/>
</dbReference>
<dbReference type="InterPro" id="IPR032091">
    <property type="entry name" value="Malt_amylase-like_C"/>
</dbReference>
<dbReference type="Pfam" id="PF16657">
    <property type="entry name" value="Malt_amylase_C"/>
    <property type="match status" value="1"/>
</dbReference>
<dbReference type="GO" id="GO:0008788">
    <property type="term" value="F:alpha,alpha-phosphotrehalase activity"/>
    <property type="evidence" value="ECO:0007669"/>
    <property type="project" value="UniProtKB-UniRule"/>
</dbReference>
<keyword evidence="3 6" id="KW-0326">Glycosidase</keyword>
<dbReference type="OrthoDB" id="9805159at2"/>
<dbReference type="Proteomes" id="UP000327236">
    <property type="component" value="Unassembled WGS sequence"/>
</dbReference>
<dbReference type="EMBL" id="VYWW01000035">
    <property type="protein sequence ID" value="KAA9320976.1"/>
    <property type="molecule type" value="Genomic_DNA"/>
</dbReference>
<evidence type="ECO:0000256" key="4">
    <source>
        <dbReference type="NCBIfam" id="TIGR02403"/>
    </source>
</evidence>
<dbReference type="Proteomes" id="UP001385848">
    <property type="component" value="Unassembled WGS sequence"/>
</dbReference>
<dbReference type="NCBIfam" id="NF008183">
    <property type="entry name" value="PRK10933.1"/>
    <property type="match status" value="1"/>
</dbReference>
<dbReference type="KEGG" id="lje:BUE77_01355"/>
<dbReference type="InterPro" id="IPR013780">
    <property type="entry name" value="Glyco_hydro_b"/>
</dbReference>
<evidence type="ECO:0000313" key="9">
    <source>
        <dbReference type="Proteomes" id="UP001385848"/>
    </source>
</evidence>
<feature type="domain" description="Glycosyl hydrolase family 13 catalytic" evidence="5">
    <location>
        <begin position="11"/>
        <end position="412"/>
    </location>
</feature>
<dbReference type="FunFam" id="3.90.400.10:FF:000002">
    <property type="entry name" value="Sucrose isomerase"/>
    <property type="match status" value="1"/>
</dbReference>
<dbReference type="PANTHER" id="PTHR10357:SF217">
    <property type="entry name" value="TREHALOSE-6-PHOSPHATE HYDROLASE"/>
    <property type="match status" value="1"/>
</dbReference>
<dbReference type="Gene3D" id="3.20.20.80">
    <property type="entry name" value="Glycosidases"/>
    <property type="match status" value="1"/>
</dbReference>
<protein>
    <recommendedName>
        <fullName evidence="4">Alpha,alpha-phosphotrehalase</fullName>
        <ecNumber evidence="4">3.2.1.93</ecNumber>
    </recommendedName>
</protein>